<evidence type="ECO:0000313" key="1">
    <source>
        <dbReference type="EMBL" id="CEM13308.1"/>
    </source>
</evidence>
<name>A0A0G4FIZ9_9ALVE</name>
<proteinExistence type="predicted"/>
<dbReference type="AlphaFoldDB" id="A0A0G4FIZ9"/>
<protein>
    <recommendedName>
        <fullName evidence="2">Alkyl hydroperoxide reductase subunit C/ Thiol specific antioxidant domain-containing protein</fullName>
    </recommendedName>
</protein>
<sequence length="153" mass="16716">MDNNPVSKVDVVLVAVGKPEQGRFVVEKTGAFGPASFFVDPDRVAYKAMGLLEDIGVPVKLDNYNFFKLLLNPFTAFAELQKGIAKLSDVMKGYDVTAVQPKDAETVKQQGGTFLIDKTGRLVYAFKDRVPNEHPEAVEVLARLGISRETAVA</sequence>
<organism evidence="1">
    <name type="scientific">Chromera velia CCMP2878</name>
    <dbReference type="NCBI Taxonomy" id="1169474"/>
    <lineage>
        <taxon>Eukaryota</taxon>
        <taxon>Sar</taxon>
        <taxon>Alveolata</taxon>
        <taxon>Colpodellida</taxon>
        <taxon>Chromeraceae</taxon>
        <taxon>Chromera</taxon>
    </lineage>
</organism>
<dbReference type="Pfam" id="PF13911">
    <property type="entry name" value="AhpC-TSA_2"/>
    <property type="match status" value="1"/>
</dbReference>
<accession>A0A0G4FIZ9</accession>
<dbReference type="EMBL" id="CDMZ01000393">
    <property type="protein sequence ID" value="CEM13308.1"/>
    <property type="molecule type" value="Genomic_DNA"/>
</dbReference>
<dbReference type="InterPro" id="IPR032801">
    <property type="entry name" value="PXL2A/B/C"/>
</dbReference>
<dbReference type="Gene3D" id="3.40.30.10">
    <property type="entry name" value="Glutaredoxin"/>
    <property type="match status" value="1"/>
</dbReference>
<dbReference type="VEuPathDB" id="CryptoDB:Cvel_17182"/>
<dbReference type="PhylomeDB" id="A0A0G4FIZ9"/>
<gene>
    <name evidence="1" type="ORF">Cvel_17182</name>
</gene>
<evidence type="ECO:0008006" key="2">
    <source>
        <dbReference type="Google" id="ProtNLM"/>
    </source>
</evidence>
<reference evidence="1" key="1">
    <citation type="submission" date="2014-11" db="EMBL/GenBank/DDBJ databases">
        <authorList>
            <person name="Otto D Thomas"/>
            <person name="Naeem Raeece"/>
        </authorList>
    </citation>
    <scope>NUCLEOTIDE SEQUENCE</scope>
</reference>